<dbReference type="AlphaFoldDB" id="A0AAW4XR72"/>
<name>A0AAW4XR72_9BURK</name>
<proteinExistence type="predicted"/>
<gene>
    <name evidence="2" type="ORF">LPW39_02065</name>
</gene>
<organism evidence="2 3">
    <name type="scientific">Comamonas koreensis</name>
    <dbReference type="NCBI Taxonomy" id="160825"/>
    <lineage>
        <taxon>Bacteria</taxon>
        <taxon>Pseudomonadati</taxon>
        <taxon>Pseudomonadota</taxon>
        <taxon>Betaproteobacteria</taxon>
        <taxon>Burkholderiales</taxon>
        <taxon>Comamonadaceae</taxon>
        <taxon>Comamonas</taxon>
    </lineage>
</organism>
<dbReference type="PROSITE" id="PS51257">
    <property type="entry name" value="PROKAR_LIPOPROTEIN"/>
    <property type="match status" value="1"/>
</dbReference>
<protein>
    <recommendedName>
        <fullName evidence="4">Molecular chaperone</fullName>
    </recommendedName>
</protein>
<evidence type="ECO:0000256" key="1">
    <source>
        <dbReference type="SAM" id="SignalP"/>
    </source>
</evidence>
<sequence length="271" mass="29218">MTLFRFFRHPLSLALSLAACLAQAAPFEMAISPSRFELSAKNGERIGQSIDLHNLGSAATALAVRTLDWSYSAEGHISYHDELLPGSCRPWVALERRSVKIPAQTKQAFRFQITPPADAPRGECRFMIAIEGVEPAQQTIIQSGGASLSLPVTGRIAVAVYVMLGGAEPKLEVQQIGMREMAGKRSPSITVRNSGDAHGRLEGTVDAKDAKGRDFTLAVEGTPIMPGQTRHLALVPKGEDGQPAIQPSYPIKASGLLDWDKGSFKLNADFQ</sequence>
<dbReference type="RefSeq" id="WP_230770913.1">
    <property type="nucleotide sequence ID" value="NZ_JAJNCT010000004.1"/>
</dbReference>
<evidence type="ECO:0000313" key="3">
    <source>
        <dbReference type="Proteomes" id="UP001199260"/>
    </source>
</evidence>
<evidence type="ECO:0000313" key="2">
    <source>
        <dbReference type="EMBL" id="MCD2163916.1"/>
    </source>
</evidence>
<keyword evidence="1" id="KW-0732">Signal</keyword>
<comment type="caution">
    <text evidence="2">The sequence shown here is derived from an EMBL/GenBank/DDBJ whole genome shotgun (WGS) entry which is preliminary data.</text>
</comment>
<evidence type="ECO:0008006" key="4">
    <source>
        <dbReference type="Google" id="ProtNLM"/>
    </source>
</evidence>
<reference evidence="2 3" key="1">
    <citation type="submission" date="2021-11" db="EMBL/GenBank/DDBJ databases">
        <title>Genome sequence.</title>
        <authorList>
            <person name="Sun Q."/>
        </authorList>
    </citation>
    <scope>NUCLEOTIDE SEQUENCE [LARGE SCALE GENOMIC DNA]</scope>
    <source>
        <strain evidence="2 3">KCTC 12005</strain>
    </source>
</reference>
<feature type="signal peptide" evidence="1">
    <location>
        <begin position="1"/>
        <end position="24"/>
    </location>
</feature>
<keyword evidence="3" id="KW-1185">Reference proteome</keyword>
<feature type="chain" id="PRO_5043464668" description="Molecular chaperone" evidence="1">
    <location>
        <begin position="25"/>
        <end position="271"/>
    </location>
</feature>
<dbReference type="Proteomes" id="UP001199260">
    <property type="component" value="Unassembled WGS sequence"/>
</dbReference>
<accession>A0AAW4XR72</accession>
<dbReference type="EMBL" id="JAJNCT010000004">
    <property type="protein sequence ID" value="MCD2163916.1"/>
    <property type="molecule type" value="Genomic_DNA"/>
</dbReference>